<organism evidence="10 11">
    <name type="scientific">Promicromonospora soli</name>
    <dbReference type="NCBI Taxonomy" id="2035533"/>
    <lineage>
        <taxon>Bacteria</taxon>
        <taxon>Bacillati</taxon>
        <taxon>Actinomycetota</taxon>
        <taxon>Actinomycetes</taxon>
        <taxon>Micrococcales</taxon>
        <taxon>Promicromonosporaceae</taxon>
        <taxon>Promicromonospora</taxon>
    </lineage>
</organism>
<protein>
    <recommendedName>
        <fullName evidence="9">Peptidase S8/S53 domain-containing protein</fullName>
    </recommendedName>
</protein>
<dbReference type="AlphaFoldDB" id="A0A919G7Z0"/>
<dbReference type="InterPro" id="IPR050131">
    <property type="entry name" value="Peptidase_S8_subtilisin-like"/>
</dbReference>
<comment type="similarity">
    <text evidence="1 6">Belongs to the peptidase S8 family.</text>
</comment>
<evidence type="ECO:0000256" key="6">
    <source>
        <dbReference type="PROSITE-ProRule" id="PRU01240"/>
    </source>
</evidence>
<evidence type="ECO:0000256" key="7">
    <source>
        <dbReference type="SAM" id="MobiDB-lite"/>
    </source>
</evidence>
<dbReference type="InterPro" id="IPR036852">
    <property type="entry name" value="Peptidase_S8/S53_dom_sf"/>
</dbReference>
<dbReference type="PRINTS" id="PR00723">
    <property type="entry name" value="SUBTILISIN"/>
</dbReference>
<feature type="signal peptide" evidence="8">
    <location>
        <begin position="1"/>
        <end position="28"/>
    </location>
</feature>
<dbReference type="EMBL" id="BNAS01000010">
    <property type="protein sequence ID" value="GHH79852.1"/>
    <property type="molecule type" value="Genomic_DNA"/>
</dbReference>
<accession>A0A919G7Z0</accession>
<keyword evidence="3 6" id="KW-0378">Hydrolase</keyword>
<feature type="active site" description="Charge relay system" evidence="5 6">
    <location>
        <position position="254"/>
    </location>
</feature>
<evidence type="ECO:0000313" key="11">
    <source>
        <dbReference type="Proteomes" id="UP000627369"/>
    </source>
</evidence>
<dbReference type="InterPro" id="IPR015500">
    <property type="entry name" value="Peptidase_S8_subtilisin-rel"/>
</dbReference>
<dbReference type="InterPro" id="IPR000209">
    <property type="entry name" value="Peptidase_S8/S53_dom"/>
</dbReference>
<gene>
    <name evidence="10" type="ORF">GCM10017772_46690</name>
</gene>
<feature type="active site" description="Charge relay system" evidence="5 6">
    <location>
        <position position="427"/>
    </location>
</feature>
<keyword evidence="11" id="KW-1185">Reference proteome</keyword>
<sequence length="1024" mass="105690">MPRRTFVTRAVASAAAVAFLASPASAVAAPDPAPAGGPDTGRGSAAVQALPGAVRPADKITPGAKRAFTARGTTDFWLRFADKPDLSAAEGITDWAERGQYVYDTLHAAAESAQKKAVADLEKSGTDYTSYWATNAILVEDGSLDLATDLAADAQVLEVRPTTRHALEEPETTDVAAPSAAADSTYGIEAINADDMWGLGFTGDGVVVAGLDTGVERAHSTLIVQYRGADSGSNYNWFDATGSGITTPRDDNGHGTHTMGTMVGSDDGTTNIGVAPGAQWIAANGCADTCADAALVASGQWLLAPTRIDGTVADPTKRPNIVNNSWGLSLSSDPFMEDVIAAWEAAGIFSTWSNGNDGELGCESSGSPGSRQASYSVGAFGPSGAIAPWSSRGPGQSGTVKPDIAAPGGAVYSAVPGGGYEEWSGTSMAAPHVAGAVALLWDAVPELVGDVPRTRAILDDSAVDRDNTSCGGTADDNNVWGEGKLDVLAAYNLAQAQAFDTTTVPTISGAEYKVGTPLTAAVDTWSPAATFTYQWRRDAGDGDGAKMISGATKPTYTPQGADAGKTLTVTVVGSADGRTPTSTTSTATPVVAIGDLAASVPQISGTVRVGSTLRALSGSWTSGTQFTYQWYADGAAISGATGFSFTPSATQRGKRLTVRLTGTRTGFTTASRTSAASATVASGVFAQSAPVIIGLATPGATLSVSRPQSTPVPASVAYRWKLDGRSISGATGTSLGVRSSWRGHTITVSATVSKTGYTTRTVTSDAAKVGSSYSASSVPTITGTTRVGSSLRASVGRWSPTPSFSYRWYADGLPISGATSSTYALTGAEYGKKITVSVRTYRSGYGTATRRSSATGAVLTPAMKFPGNDNTAWLVGPDSVPAVNYIAQAGSAECFWERYSPSEVLLANDVGRGQRMFKVQSSDYFIWSSSSCGTWTKYYPGMTTTRASTAANGVYVIDDHLERGVYTTAGPKDPNDPCWYAFYKGFYGRDGIVSQGAATEARTVTMPSGAIGFETVGCVWKRVG</sequence>
<dbReference type="RefSeq" id="WP_189671707.1">
    <property type="nucleotide sequence ID" value="NZ_BNAS01000010.1"/>
</dbReference>
<dbReference type="PROSITE" id="PS00138">
    <property type="entry name" value="SUBTILASE_SER"/>
    <property type="match status" value="1"/>
</dbReference>
<proteinExistence type="inferred from homology"/>
<dbReference type="GO" id="GO:0004252">
    <property type="term" value="F:serine-type endopeptidase activity"/>
    <property type="evidence" value="ECO:0007669"/>
    <property type="project" value="UniProtKB-UniRule"/>
</dbReference>
<evidence type="ECO:0000256" key="3">
    <source>
        <dbReference type="ARBA" id="ARBA00022801"/>
    </source>
</evidence>
<comment type="caution">
    <text evidence="10">The sequence shown here is derived from an EMBL/GenBank/DDBJ whole genome shotgun (WGS) entry which is preliminary data.</text>
</comment>
<feature type="region of interest" description="Disordered" evidence="7">
    <location>
        <begin position="386"/>
        <end position="406"/>
    </location>
</feature>
<reference evidence="10" key="2">
    <citation type="submission" date="2020-09" db="EMBL/GenBank/DDBJ databases">
        <authorList>
            <person name="Sun Q."/>
            <person name="Zhou Y."/>
        </authorList>
    </citation>
    <scope>NUCLEOTIDE SEQUENCE</scope>
    <source>
        <strain evidence="10">CGMCC 4.7398</strain>
    </source>
</reference>
<name>A0A919G7Z0_9MICO</name>
<evidence type="ECO:0000256" key="1">
    <source>
        <dbReference type="ARBA" id="ARBA00011073"/>
    </source>
</evidence>
<dbReference type="PROSITE" id="PS51892">
    <property type="entry name" value="SUBTILASE"/>
    <property type="match status" value="1"/>
</dbReference>
<keyword evidence="8" id="KW-0732">Signal</keyword>
<evidence type="ECO:0000256" key="2">
    <source>
        <dbReference type="ARBA" id="ARBA00022670"/>
    </source>
</evidence>
<dbReference type="GO" id="GO:0006508">
    <property type="term" value="P:proteolysis"/>
    <property type="evidence" value="ECO:0007669"/>
    <property type="project" value="UniProtKB-KW"/>
</dbReference>
<feature type="chain" id="PRO_5037839326" description="Peptidase S8/S53 domain-containing protein" evidence="8">
    <location>
        <begin position="29"/>
        <end position="1024"/>
    </location>
</feature>
<evidence type="ECO:0000259" key="9">
    <source>
        <dbReference type="Pfam" id="PF00082"/>
    </source>
</evidence>
<dbReference type="PANTHER" id="PTHR43806:SF11">
    <property type="entry name" value="CEREVISIN-RELATED"/>
    <property type="match status" value="1"/>
</dbReference>
<dbReference type="PANTHER" id="PTHR43806">
    <property type="entry name" value="PEPTIDASE S8"/>
    <property type="match status" value="1"/>
</dbReference>
<dbReference type="Pfam" id="PF00082">
    <property type="entry name" value="Peptidase_S8"/>
    <property type="match status" value="1"/>
</dbReference>
<evidence type="ECO:0000256" key="5">
    <source>
        <dbReference type="PIRSR" id="PIRSR615500-1"/>
    </source>
</evidence>
<keyword evidence="2 6" id="KW-0645">Protease</keyword>
<evidence type="ECO:0000313" key="10">
    <source>
        <dbReference type="EMBL" id="GHH79852.1"/>
    </source>
</evidence>
<dbReference type="Gene3D" id="3.40.50.200">
    <property type="entry name" value="Peptidase S8/S53 domain"/>
    <property type="match status" value="1"/>
</dbReference>
<reference evidence="10" key="1">
    <citation type="journal article" date="2014" name="Int. J. Syst. Evol. Microbiol.">
        <title>Complete genome sequence of Corynebacterium casei LMG S-19264T (=DSM 44701T), isolated from a smear-ripened cheese.</title>
        <authorList>
            <consortium name="US DOE Joint Genome Institute (JGI-PGF)"/>
            <person name="Walter F."/>
            <person name="Albersmeier A."/>
            <person name="Kalinowski J."/>
            <person name="Ruckert C."/>
        </authorList>
    </citation>
    <scope>NUCLEOTIDE SEQUENCE</scope>
    <source>
        <strain evidence="10">CGMCC 4.7398</strain>
    </source>
</reference>
<feature type="domain" description="Peptidase S8/S53" evidence="9">
    <location>
        <begin position="203"/>
        <end position="465"/>
    </location>
</feature>
<evidence type="ECO:0000256" key="8">
    <source>
        <dbReference type="SAM" id="SignalP"/>
    </source>
</evidence>
<keyword evidence="4 6" id="KW-0720">Serine protease</keyword>
<dbReference type="Gene3D" id="2.60.40.2700">
    <property type="match status" value="4"/>
</dbReference>
<dbReference type="InterPro" id="IPR023828">
    <property type="entry name" value="Peptidase_S8_Ser-AS"/>
</dbReference>
<feature type="active site" description="Charge relay system" evidence="5 6">
    <location>
        <position position="212"/>
    </location>
</feature>
<dbReference type="SUPFAM" id="SSF52743">
    <property type="entry name" value="Subtilisin-like"/>
    <property type="match status" value="1"/>
</dbReference>
<evidence type="ECO:0000256" key="4">
    <source>
        <dbReference type="ARBA" id="ARBA00022825"/>
    </source>
</evidence>
<dbReference type="Proteomes" id="UP000627369">
    <property type="component" value="Unassembled WGS sequence"/>
</dbReference>